<accession>A0A520LN11</accession>
<feature type="domain" description="CREG-like beta-barrel" evidence="2">
    <location>
        <begin position="11"/>
        <end position="154"/>
    </location>
</feature>
<evidence type="ECO:0000313" key="4">
    <source>
        <dbReference type="Proteomes" id="UP000318148"/>
    </source>
</evidence>
<feature type="domain" description="DUF2470" evidence="1">
    <location>
        <begin position="165"/>
        <end position="232"/>
    </location>
</feature>
<evidence type="ECO:0000259" key="1">
    <source>
        <dbReference type="Pfam" id="PF10615"/>
    </source>
</evidence>
<dbReference type="InterPro" id="IPR055343">
    <property type="entry name" value="CREG_beta-barrel"/>
</dbReference>
<reference evidence="3 4" key="1">
    <citation type="submission" date="2019-02" db="EMBL/GenBank/DDBJ databases">
        <title>Prokaryotic population dynamics and viral predation in marine succession experiment using metagenomics: the confinement effect.</title>
        <authorList>
            <person name="Haro-Moreno J.M."/>
            <person name="Rodriguez-Valera F."/>
            <person name="Lopez-Perez M."/>
        </authorList>
    </citation>
    <scope>NUCLEOTIDE SEQUENCE [LARGE SCALE GENOMIC DNA]</scope>
    <source>
        <strain evidence="3">MED-G169</strain>
    </source>
</reference>
<dbReference type="SUPFAM" id="SSF50475">
    <property type="entry name" value="FMN-binding split barrel"/>
    <property type="match status" value="1"/>
</dbReference>
<name>A0A520LN11_9GAMM</name>
<comment type="caution">
    <text evidence="3">The sequence shown here is derived from an EMBL/GenBank/DDBJ whole genome shotgun (WGS) entry which is preliminary data.</text>
</comment>
<dbReference type="InterPro" id="IPR037119">
    <property type="entry name" value="Haem_oxidase_HugZ-like_sf"/>
</dbReference>
<dbReference type="PANTHER" id="PTHR13343:SF17">
    <property type="entry name" value="CELLULAR REPRESSOR OF E1A-STIMULATED GENES, ISOFORM A"/>
    <property type="match status" value="1"/>
</dbReference>
<sequence length="243" mass="28021">MSEAKEKYEYNAVELFRTSDTAVLSTISKSSQDYPFGSFTTFASNMNRELIIYASDLAEHTKNIWKDSRACATIFSLSTEDDKQASSRLSLIGDFSKIKESELEKYADRFIKFLPKSASYAQMHGFNFYKLSIIKARWIGGFGEIAWLDTSNWTREVPKWGKNEKEMINHMNEDHQNVIASALNQKFAIQDEKSKILAMCIDGYYVNSSNSLYFIPFRVPCFSEKSIRAELVRQAHQNRPFEI</sequence>
<dbReference type="Pfam" id="PF13883">
    <property type="entry name" value="CREG_beta-barrel"/>
    <property type="match status" value="1"/>
</dbReference>
<dbReference type="Gene3D" id="3.20.180.10">
    <property type="entry name" value="PNP-oxidase-like"/>
    <property type="match status" value="1"/>
</dbReference>
<proteinExistence type="predicted"/>
<dbReference type="Proteomes" id="UP000318148">
    <property type="component" value="Unassembled WGS sequence"/>
</dbReference>
<dbReference type="Gene3D" id="2.30.110.10">
    <property type="entry name" value="Electron Transport, Fmn-binding Protein, Chain A"/>
    <property type="match status" value="1"/>
</dbReference>
<dbReference type="GO" id="GO:0005737">
    <property type="term" value="C:cytoplasm"/>
    <property type="evidence" value="ECO:0007669"/>
    <property type="project" value="UniProtKB-ARBA"/>
</dbReference>
<dbReference type="AlphaFoldDB" id="A0A520LN11"/>
<dbReference type="Pfam" id="PF10615">
    <property type="entry name" value="DUF2470"/>
    <property type="match status" value="1"/>
</dbReference>
<dbReference type="PANTHER" id="PTHR13343">
    <property type="entry name" value="CREG1 PROTEIN"/>
    <property type="match status" value="1"/>
</dbReference>
<evidence type="ECO:0000259" key="2">
    <source>
        <dbReference type="Pfam" id="PF13883"/>
    </source>
</evidence>
<dbReference type="EMBL" id="SHBO01000011">
    <property type="protein sequence ID" value="RZO07614.1"/>
    <property type="molecule type" value="Genomic_DNA"/>
</dbReference>
<gene>
    <name evidence="3" type="ORF">EVB02_01530</name>
</gene>
<organism evidence="3 4">
    <name type="scientific">SAR92 clade bacterium</name>
    <dbReference type="NCBI Taxonomy" id="2315479"/>
    <lineage>
        <taxon>Bacteria</taxon>
        <taxon>Pseudomonadati</taxon>
        <taxon>Pseudomonadota</taxon>
        <taxon>Gammaproteobacteria</taxon>
        <taxon>Cellvibrionales</taxon>
        <taxon>Porticoccaceae</taxon>
        <taxon>SAR92 clade</taxon>
    </lineage>
</organism>
<evidence type="ECO:0000313" key="3">
    <source>
        <dbReference type="EMBL" id="RZO07614.1"/>
    </source>
</evidence>
<dbReference type="InterPro" id="IPR012349">
    <property type="entry name" value="Split_barrel_FMN-bd"/>
</dbReference>
<dbReference type="InterPro" id="IPR019595">
    <property type="entry name" value="DUF2470"/>
</dbReference>
<protein>
    <submittedName>
        <fullName evidence="3">DUF2470 domain-containing protein</fullName>
    </submittedName>
</protein>